<reference evidence="1" key="1">
    <citation type="journal article" date="2015" name="Nature">
        <title>Complex archaea that bridge the gap between prokaryotes and eukaryotes.</title>
        <authorList>
            <person name="Spang A."/>
            <person name="Saw J.H."/>
            <person name="Jorgensen S.L."/>
            <person name="Zaremba-Niedzwiedzka K."/>
            <person name="Martijn J."/>
            <person name="Lind A.E."/>
            <person name="van Eijk R."/>
            <person name="Schleper C."/>
            <person name="Guy L."/>
            <person name="Ettema T.J."/>
        </authorList>
    </citation>
    <scope>NUCLEOTIDE SEQUENCE</scope>
</reference>
<dbReference type="AlphaFoldDB" id="A0A0F9RTP9"/>
<proteinExistence type="predicted"/>
<dbReference type="EMBL" id="LAZR01002571">
    <property type="protein sequence ID" value="KKN28351.1"/>
    <property type="molecule type" value="Genomic_DNA"/>
</dbReference>
<comment type="caution">
    <text evidence="1">The sequence shown here is derived from an EMBL/GenBank/DDBJ whole genome shotgun (WGS) entry which is preliminary data.</text>
</comment>
<gene>
    <name evidence="1" type="ORF">LCGC14_0855220</name>
</gene>
<sequence>MGCPRGAPLWFGEDKILVATPQPGEQIVEGLRQAPRWSSVDFRDNTTVVLAYSVTGRRDGKDPYEAFCASTYVQNEGRWVLLAHQQTPKL</sequence>
<name>A0A0F9RTP9_9ZZZZ</name>
<evidence type="ECO:0008006" key="2">
    <source>
        <dbReference type="Google" id="ProtNLM"/>
    </source>
</evidence>
<protein>
    <recommendedName>
        <fullName evidence="2">DUF4440 domain-containing protein</fullName>
    </recommendedName>
</protein>
<organism evidence="1">
    <name type="scientific">marine sediment metagenome</name>
    <dbReference type="NCBI Taxonomy" id="412755"/>
    <lineage>
        <taxon>unclassified sequences</taxon>
        <taxon>metagenomes</taxon>
        <taxon>ecological metagenomes</taxon>
    </lineage>
</organism>
<accession>A0A0F9RTP9</accession>
<evidence type="ECO:0000313" key="1">
    <source>
        <dbReference type="EMBL" id="KKN28351.1"/>
    </source>
</evidence>